<dbReference type="OrthoDB" id="4327074at2759"/>
<reference evidence="2 3" key="1">
    <citation type="submission" date="2017-03" db="EMBL/GenBank/DDBJ databases">
        <title>WGS assembly of Porphyra umbilicalis.</title>
        <authorList>
            <person name="Brawley S.H."/>
            <person name="Blouin N.A."/>
            <person name="Ficko-Blean E."/>
            <person name="Wheeler G.L."/>
            <person name="Lohr M."/>
            <person name="Goodson H.V."/>
            <person name="Jenkins J.W."/>
            <person name="Blaby-Haas C.E."/>
            <person name="Helliwell K.E."/>
            <person name="Chan C."/>
            <person name="Marriage T."/>
            <person name="Bhattacharya D."/>
            <person name="Klein A.S."/>
            <person name="Badis Y."/>
            <person name="Brodie J."/>
            <person name="Cao Y."/>
            <person name="Collen J."/>
            <person name="Dittami S.M."/>
            <person name="Gachon C.M."/>
            <person name="Green B.R."/>
            <person name="Karpowicz S."/>
            <person name="Kim J.W."/>
            <person name="Kudahl U."/>
            <person name="Lin S."/>
            <person name="Michel G."/>
            <person name="Mittag M."/>
            <person name="Olson B.J."/>
            <person name="Pangilinan J."/>
            <person name="Peng Y."/>
            <person name="Qiu H."/>
            <person name="Shu S."/>
            <person name="Singer J.T."/>
            <person name="Smith A.G."/>
            <person name="Sprecher B.N."/>
            <person name="Wagner V."/>
            <person name="Wang W."/>
            <person name="Wang Z.-Y."/>
            <person name="Yan J."/>
            <person name="Yarish C."/>
            <person name="Zoeuner-Riek S."/>
            <person name="Zhuang Y."/>
            <person name="Zou Y."/>
            <person name="Lindquist E.A."/>
            <person name="Grimwood J."/>
            <person name="Barry K."/>
            <person name="Rokhsar D.S."/>
            <person name="Schmutz J."/>
            <person name="Stiller J.W."/>
            <person name="Grossman A.R."/>
            <person name="Prochnik S.E."/>
        </authorList>
    </citation>
    <scope>NUCLEOTIDE SEQUENCE [LARGE SCALE GENOMIC DNA]</scope>
    <source>
        <strain evidence="2">4086291</strain>
    </source>
</reference>
<dbReference type="EMBL" id="KV919136">
    <property type="protein sequence ID" value="OSX71414.1"/>
    <property type="molecule type" value="Genomic_DNA"/>
</dbReference>
<dbReference type="AlphaFoldDB" id="A0A1X6NS26"/>
<protein>
    <submittedName>
        <fullName evidence="2">Uncharacterized protein</fullName>
    </submittedName>
</protein>
<accession>A0A1X6NS26</accession>
<gene>
    <name evidence="2" type="ORF">BU14_0536s0002</name>
</gene>
<sequence length="364" mass="38751">MPSPSSAGSTAAEAAPNRPKWGTQLTSDMQEKLAAARQALGTDIVEKLMTGSGASRCNRMSAQVWNTNESMMKAQALLGTTPETATAGKGTTNPNGAGAASVFAPVRADGIGLSRFLIVAGSGGHLLHAVKDKGNGKTRRVPLGVYLDKGADVHRREKPGFNGHLWDVYATCATRGLEGKCPGQWKDLLIDSCTVQASVIGLWMLKAFKVVVHMLRSHLPHILQPLDSDPFLKAKAYARAHVRSLLTTLPRSSRFNLVPLRGMVMSGSFHCLSSVEIPICPPENVAGRLLLGKGSKNSVRKVDLELLATCLVPEARRDMRQPIVAFGLVSTRGLALEATALGVVRAFAAQNAEAVHKRAAQGKL</sequence>
<organism evidence="2 3">
    <name type="scientific">Porphyra umbilicalis</name>
    <name type="common">Purple laver</name>
    <name type="synonym">Red alga</name>
    <dbReference type="NCBI Taxonomy" id="2786"/>
    <lineage>
        <taxon>Eukaryota</taxon>
        <taxon>Rhodophyta</taxon>
        <taxon>Bangiophyceae</taxon>
        <taxon>Bangiales</taxon>
        <taxon>Bangiaceae</taxon>
        <taxon>Porphyra</taxon>
    </lineage>
</organism>
<evidence type="ECO:0000313" key="3">
    <source>
        <dbReference type="Proteomes" id="UP000218209"/>
    </source>
</evidence>
<keyword evidence="3" id="KW-1185">Reference proteome</keyword>
<dbReference type="Proteomes" id="UP000218209">
    <property type="component" value="Unassembled WGS sequence"/>
</dbReference>
<evidence type="ECO:0000256" key="1">
    <source>
        <dbReference type="SAM" id="MobiDB-lite"/>
    </source>
</evidence>
<evidence type="ECO:0000313" key="2">
    <source>
        <dbReference type="EMBL" id="OSX71414.1"/>
    </source>
</evidence>
<feature type="region of interest" description="Disordered" evidence="1">
    <location>
        <begin position="1"/>
        <end position="23"/>
    </location>
</feature>
<proteinExistence type="predicted"/>
<name>A0A1X6NS26_PORUM</name>